<reference evidence="3" key="1">
    <citation type="submission" date="2021-02" db="EMBL/GenBank/DDBJ databases">
        <authorList>
            <person name="Dougan E. K."/>
            <person name="Rhodes N."/>
            <person name="Thang M."/>
            <person name="Chan C."/>
        </authorList>
    </citation>
    <scope>NUCLEOTIDE SEQUENCE</scope>
</reference>
<evidence type="ECO:0000313" key="3">
    <source>
        <dbReference type="EMBL" id="CAE8693981.1"/>
    </source>
</evidence>
<proteinExistence type="predicted"/>
<name>A0A813K6L4_POLGL</name>
<comment type="caution">
    <text evidence="3">The sequence shown here is derived from an EMBL/GenBank/DDBJ whole genome shotgun (WGS) entry which is preliminary data.</text>
</comment>
<gene>
    <name evidence="2" type="ORF">PGLA1383_LOCUS39785</name>
    <name evidence="3" type="ORF">PGLA2088_LOCUS28625</name>
</gene>
<dbReference type="Proteomes" id="UP000626109">
    <property type="component" value="Unassembled WGS sequence"/>
</dbReference>
<dbReference type="OMA" id="WREWETE"/>
<feature type="compositionally biased region" description="Acidic residues" evidence="1">
    <location>
        <begin position="86"/>
        <end position="95"/>
    </location>
</feature>
<feature type="compositionally biased region" description="Basic and acidic residues" evidence="1">
    <location>
        <begin position="326"/>
        <end position="336"/>
    </location>
</feature>
<evidence type="ECO:0000256" key="1">
    <source>
        <dbReference type="SAM" id="MobiDB-lite"/>
    </source>
</evidence>
<dbReference type="AlphaFoldDB" id="A0A813K6L4"/>
<dbReference type="OrthoDB" id="438803at2759"/>
<dbReference type="Proteomes" id="UP000654075">
    <property type="component" value="Unassembled WGS sequence"/>
</dbReference>
<feature type="compositionally biased region" description="Low complexity" evidence="1">
    <location>
        <begin position="72"/>
        <end position="81"/>
    </location>
</feature>
<feature type="compositionally biased region" description="Low complexity" evidence="1">
    <location>
        <begin position="291"/>
        <end position="322"/>
    </location>
</feature>
<accession>A0A813K6L4</accession>
<feature type="region of interest" description="Disordered" evidence="1">
    <location>
        <begin position="72"/>
        <end position="129"/>
    </location>
</feature>
<feature type="compositionally biased region" description="Acidic residues" evidence="1">
    <location>
        <begin position="356"/>
        <end position="370"/>
    </location>
</feature>
<dbReference type="EMBL" id="CAJNNV010027954">
    <property type="protein sequence ID" value="CAE8622332.1"/>
    <property type="molecule type" value="Genomic_DNA"/>
</dbReference>
<evidence type="ECO:0000313" key="4">
    <source>
        <dbReference type="Proteomes" id="UP000626109"/>
    </source>
</evidence>
<feature type="region of interest" description="Disordered" evidence="1">
    <location>
        <begin position="264"/>
        <end position="336"/>
    </location>
</feature>
<dbReference type="SUPFAM" id="SSF47391">
    <property type="entry name" value="Dimerization-anchoring domain of cAMP-dependent PK regulatory subunit"/>
    <property type="match status" value="1"/>
</dbReference>
<keyword evidence="5" id="KW-1185">Reference proteome</keyword>
<evidence type="ECO:0000313" key="5">
    <source>
        <dbReference type="Proteomes" id="UP000654075"/>
    </source>
</evidence>
<dbReference type="CDD" id="cd22961">
    <property type="entry name" value="DD_TEX55-like"/>
    <property type="match status" value="1"/>
</dbReference>
<protein>
    <submittedName>
        <fullName evidence="3">Uncharacterized protein</fullName>
    </submittedName>
</protein>
<evidence type="ECO:0000313" key="2">
    <source>
        <dbReference type="EMBL" id="CAE8622332.1"/>
    </source>
</evidence>
<feature type="region of interest" description="Disordered" evidence="1">
    <location>
        <begin position="351"/>
        <end position="378"/>
    </location>
</feature>
<sequence length="575" mass="63262">MKDAEAYFEQHQIRSLMTRILVELARERPSDPVAAMQSYLTAIPARSAQMKTEELEKPQDVVYGLDSELIRPAEPPIRAAPSPEPDPTEERDADESLFQVDPLRLLAQERLPPSKTAKPQPSSDEGLGEDLSRCQAWAGGFNRTLLESWVPQPSPCCAAASVAGAFNALWSLGRQSERVSSVRECADIMAQYCDSLREQRQKRMERLLGLSDGAMDEFFAALDAHLEVKGLQWTAKGPQAVTKVAAMDAAREVLNLRAHAVTAALAPPPHPKPPHPRGSSSRPASKPPSRPGSRPTSRPSSATPTPSRSPSPVSTPRRSGGSCPVEKAKDPSHESRRDVFEALHEVLCNAGASGDEAGDREDNEDGEAAEGDGGKAVLACQTGPDWKKEMRELLTKRKGVMRLKAERPNTGEIGTWGVKTAAEDLVASRGMASMRVRCLLGRRGSMKSVAMALSKADDEATIDQQWAGLKTSFGHPYRCLVFHLTNHYALIFAWREWLADADPSGQKRLRRQILTSRRGQRPSAWMDFEEVRTILLGWNGYHVLELERLVKEELQVPPEFQPSTRSCPVVENVPA</sequence>
<organism evidence="3 4">
    <name type="scientific">Polarella glacialis</name>
    <name type="common">Dinoflagellate</name>
    <dbReference type="NCBI Taxonomy" id="89957"/>
    <lineage>
        <taxon>Eukaryota</taxon>
        <taxon>Sar</taxon>
        <taxon>Alveolata</taxon>
        <taxon>Dinophyceae</taxon>
        <taxon>Suessiales</taxon>
        <taxon>Suessiaceae</taxon>
        <taxon>Polarella</taxon>
    </lineage>
</organism>
<dbReference type="EMBL" id="CAJNNW010027960">
    <property type="protein sequence ID" value="CAE8693981.1"/>
    <property type="molecule type" value="Genomic_DNA"/>
</dbReference>